<organism evidence="1 2">
    <name type="scientific">Leptospira interrogans str. 2002000626</name>
    <dbReference type="NCBI Taxonomy" id="996803"/>
    <lineage>
        <taxon>Bacteria</taxon>
        <taxon>Pseudomonadati</taxon>
        <taxon>Spirochaetota</taxon>
        <taxon>Spirochaetia</taxon>
        <taxon>Leptospirales</taxon>
        <taxon>Leptospiraceae</taxon>
        <taxon>Leptospira</taxon>
    </lineage>
</organism>
<comment type="caution">
    <text evidence="1">The sequence shown here is derived from an EMBL/GenBank/DDBJ whole genome shotgun (WGS) entry which is preliminary data.</text>
</comment>
<dbReference type="EMBL" id="AFJL02000261">
    <property type="protein sequence ID" value="EMY02084.1"/>
    <property type="molecule type" value="Genomic_DNA"/>
</dbReference>
<gene>
    <name evidence="1" type="ORF">LEP1GSC029_1185</name>
</gene>
<accession>A0A829CR90</accession>
<name>A0A829CR90_LEPIR</name>
<sequence length="50" mass="6238">MVRRSYDPEAYAFIRYLPKVKWDPAKRYWIFSFFDDLLKKFQKLENSKTT</sequence>
<reference evidence="1 2" key="1">
    <citation type="submission" date="2013-02" db="EMBL/GenBank/DDBJ databases">
        <authorList>
            <person name="Harkins D.M."/>
            <person name="Durkin A.S."/>
            <person name="Brinkac L.M."/>
            <person name="Haft D.H."/>
            <person name="Selengut J.D."/>
            <person name="Sanka R."/>
            <person name="DePew J."/>
            <person name="Purushe J."/>
            <person name="Whelen A.C."/>
            <person name="Vinetz J.M."/>
            <person name="Sutton G.G."/>
            <person name="Nierman W.C."/>
            <person name="Fouts D.E."/>
        </authorList>
    </citation>
    <scope>NUCLEOTIDE SEQUENCE [LARGE SCALE GENOMIC DNA]</scope>
    <source>
        <strain evidence="1 2">2002000626</strain>
    </source>
</reference>
<evidence type="ECO:0000313" key="2">
    <source>
        <dbReference type="Proteomes" id="UP000012329"/>
    </source>
</evidence>
<proteinExistence type="predicted"/>
<protein>
    <submittedName>
        <fullName evidence="1">Uncharacterized protein</fullName>
    </submittedName>
</protein>
<dbReference type="AlphaFoldDB" id="A0A829CR90"/>
<evidence type="ECO:0000313" key="1">
    <source>
        <dbReference type="EMBL" id="EMY02084.1"/>
    </source>
</evidence>
<dbReference type="Proteomes" id="UP000012329">
    <property type="component" value="Unassembled WGS sequence"/>
</dbReference>